<accession>A0A423M041</accession>
<dbReference type="InterPro" id="IPR021245">
    <property type="entry name" value="DUF2790"/>
</dbReference>
<dbReference type="GeneID" id="75526539"/>
<evidence type="ECO:0000313" key="2">
    <source>
        <dbReference type="EMBL" id="VVO74040.1"/>
    </source>
</evidence>
<dbReference type="EMBL" id="CABVIC010000001">
    <property type="protein sequence ID" value="VVO74040.1"/>
    <property type="molecule type" value="Genomic_DNA"/>
</dbReference>
<reference evidence="2 3" key="1">
    <citation type="submission" date="2019-09" db="EMBL/GenBank/DDBJ databases">
        <authorList>
            <person name="Chandra G."/>
            <person name="Truman W A."/>
        </authorList>
    </citation>
    <scope>NUCLEOTIDE SEQUENCE [LARGE SCALE GENOMIC DNA]</scope>
    <source>
        <strain evidence="2">PS847</strain>
    </source>
</reference>
<organism evidence="2 3">
    <name type="scientific">Pseudomonas fluorescens</name>
    <dbReference type="NCBI Taxonomy" id="294"/>
    <lineage>
        <taxon>Bacteria</taxon>
        <taxon>Pseudomonadati</taxon>
        <taxon>Pseudomonadota</taxon>
        <taxon>Gammaproteobacteria</taxon>
        <taxon>Pseudomonadales</taxon>
        <taxon>Pseudomonadaceae</taxon>
        <taxon>Pseudomonas</taxon>
    </lineage>
</organism>
<keyword evidence="1" id="KW-0732">Signal</keyword>
<dbReference type="Gene3D" id="2.30.140.50">
    <property type="entry name" value="Protein of unknown function DUF2790"/>
    <property type="match status" value="1"/>
</dbReference>
<dbReference type="Pfam" id="PF10976">
    <property type="entry name" value="DUF2790"/>
    <property type="match status" value="1"/>
</dbReference>
<dbReference type="RefSeq" id="WP_039758903.1">
    <property type="nucleotide sequence ID" value="NZ_CABVIC010000001.1"/>
</dbReference>
<evidence type="ECO:0000256" key="1">
    <source>
        <dbReference type="SAM" id="SignalP"/>
    </source>
</evidence>
<name>A0A423M041_PSEFL</name>
<protein>
    <recommendedName>
        <fullName evidence="4">DUF2790 domain-containing protein</fullName>
    </recommendedName>
</protein>
<dbReference type="Proteomes" id="UP000326067">
    <property type="component" value="Unassembled WGS sequence"/>
</dbReference>
<evidence type="ECO:0000313" key="3">
    <source>
        <dbReference type="Proteomes" id="UP000326067"/>
    </source>
</evidence>
<gene>
    <name evidence="2" type="ORF">PS847_01463</name>
</gene>
<sequence precursor="true">MKVSMLVLALFGFSSVVMAQDSTTTPPVEQYTYASHLDVAKIISEDPVPDVCAVVPVHMTYQDSQGKQHILQYEVMGSGCSNG</sequence>
<dbReference type="AlphaFoldDB" id="A0A423M041"/>
<feature type="signal peptide" evidence="1">
    <location>
        <begin position="1"/>
        <end position="19"/>
    </location>
</feature>
<proteinExistence type="predicted"/>
<evidence type="ECO:0008006" key="4">
    <source>
        <dbReference type="Google" id="ProtNLM"/>
    </source>
</evidence>
<feature type="chain" id="PRO_5030092150" description="DUF2790 domain-containing protein" evidence="1">
    <location>
        <begin position="20"/>
        <end position="83"/>
    </location>
</feature>